<organism evidence="1 2">
    <name type="scientific">Romanomermis culicivorax</name>
    <name type="common">Nematode worm</name>
    <dbReference type="NCBI Taxonomy" id="13658"/>
    <lineage>
        <taxon>Eukaryota</taxon>
        <taxon>Metazoa</taxon>
        <taxon>Ecdysozoa</taxon>
        <taxon>Nematoda</taxon>
        <taxon>Enoplea</taxon>
        <taxon>Dorylaimia</taxon>
        <taxon>Mermithida</taxon>
        <taxon>Mermithoidea</taxon>
        <taxon>Mermithidae</taxon>
        <taxon>Romanomermis</taxon>
    </lineage>
</organism>
<dbReference type="Proteomes" id="UP000887565">
    <property type="component" value="Unplaced"/>
</dbReference>
<evidence type="ECO:0000313" key="2">
    <source>
        <dbReference type="WBParaSite" id="nRc.2.0.1.t38603-RA"/>
    </source>
</evidence>
<dbReference type="AlphaFoldDB" id="A0A915KKQ2"/>
<evidence type="ECO:0000313" key="1">
    <source>
        <dbReference type="Proteomes" id="UP000887565"/>
    </source>
</evidence>
<protein>
    <submittedName>
        <fullName evidence="2">Uncharacterized protein</fullName>
    </submittedName>
</protein>
<keyword evidence="1" id="KW-1185">Reference proteome</keyword>
<accession>A0A915KKQ2</accession>
<sequence>MTKKPISQPTLSDHMPLATDYAPPLVEAITIASHKEVKQEQASDPAITKIVPSLQISNAGKHPPVFFTEDSLLYHQIKDN</sequence>
<name>A0A915KKQ2_ROMCU</name>
<dbReference type="WBParaSite" id="nRc.2.0.1.t38603-RA">
    <property type="protein sequence ID" value="nRc.2.0.1.t38603-RA"/>
    <property type="gene ID" value="nRc.2.0.1.g38603"/>
</dbReference>
<proteinExistence type="predicted"/>
<reference evidence="2" key="1">
    <citation type="submission" date="2022-11" db="UniProtKB">
        <authorList>
            <consortium name="WormBaseParasite"/>
        </authorList>
    </citation>
    <scope>IDENTIFICATION</scope>
</reference>